<dbReference type="RefSeq" id="WP_013017928.1">
    <property type="nucleotide sequence ID" value="NC_013947.1"/>
</dbReference>
<gene>
    <name evidence="2" type="ordered locus">Snas_2680</name>
</gene>
<evidence type="ECO:0000256" key="1">
    <source>
        <dbReference type="SAM" id="MobiDB-lite"/>
    </source>
</evidence>
<organism evidence="2 3">
    <name type="scientific">Stackebrandtia nassauensis (strain DSM 44728 / CIP 108903 / NRRL B-16338 / NBRC 102104 / LLR-40K-21)</name>
    <dbReference type="NCBI Taxonomy" id="446470"/>
    <lineage>
        <taxon>Bacteria</taxon>
        <taxon>Bacillati</taxon>
        <taxon>Actinomycetota</taxon>
        <taxon>Actinomycetes</taxon>
        <taxon>Glycomycetales</taxon>
        <taxon>Glycomycetaceae</taxon>
        <taxon>Stackebrandtia</taxon>
    </lineage>
</organism>
<dbReference type="STRING" id="446470.Snas_2680"/>
<name>D3Q786_STANL</name>
<sequence length="149" mass="15960">MNDRPTASSGDSGSDRPDIPADAVSLDRKDMFGLAEALRSDSEQFLERAREIAAVIGSGNTGHREDRPWGADPRNLPAQPIVEFHNELADRAQRLLDSVGTGMSNLSGITDAIVARFSDQDALNSATVPQISSVTRLDVPSQESSPSDQ</sequence>
<feature type="compositionally biased region" description="Basic and acidic residues" evidence="1">
    <location>
        <begin position="13"/>
        <end position="23"/>
    </location>
</feature>
<accession>D3Q786</accession>
<keyword evidence="3" id="KW-1185">Reference proteome</keyword>
<feature type="compositionally biased region" description="Polar residues" evidence="1">
    <location>
        <begin position="1"/>
        <end position="12"/>
    </location>
</feature>
<dbReference type="HOGENOM" id="CLU_1894911_0_0_11"/>
<feature type="region of interest" description="Disordered" evidence="1">
    <location>
        <begin position="57"/>
        <end position="77"/>
    </location>
</feature>
<evidence type="ECO:0000313" key="2">
    <source>
        <dbReference type="EMBL" id="ADD42357.1"/>
    </source>
</evidence>
<dbReference type="AlphaFoldDB" id="D3Q786"/>
<reference evidence="2 3" key="1">
    <citation type="journal article" date="2009" name="Stand. Genomic Sci.">
        <title>Complete genome sequence of Stackebrandtia nassauensis type strain (LLR-40K-21).</title>
        <authorList>
            <person name="Munk C."/>
            <person name="Lapidus A."/>
            <person name="Copeland A."/>
            <person name="Jando M."/>
            <person name="Mayilraj S."/>
            <person name="Glavina Del Rio T."/>
            <person name="Nolan M."/>
            <person name="Chen F."/>
            <person name="Lucas S."/>
            <person name="Tice H."/>
            <person name="Cheng J.F."/>
            <person name="Han C."/>
            <person name="Detter J.C."/>
            <person name="Bruce D."/>
            <person name="Goodwin L."/>
            <person name="Chain P."/>
            <person name="Pitluck S."/>
            <person name="Goker M."/>
            <person name="Ovchinikova G."/>
            <person name="Pati A."/>
            <person name="Ivanova N."/>
            <person name="Mavromatis K."/>
            <person name="Chen A."/>
            <person name="Palaniappan K."/>
            <person name="Land M."/>
            <person name="Hauser L."/>
            <person name="Chang Y.J."/>
            <person name="Jeffries C.D."/>
            <person name="Bristow J."/>
            <person name="Eisen J.A."/>
            <person name="Markowitz V."/>
            <person name="Hugenholtz P."/>
            <person name="Kyrpides N.C."/>
            <person name="Klenk H.P."/>
        </authorList>
    </citation>
    <scope>NUCLEOTIDE SEQUENCE [LARGE SCALE GENOMIC DNA]</scope>
    <source>
        <strain evidence="3">DSM 44728 / CIP 108903 / NRRL B-16338 / NBRC 102104 / LLR-40K-21</strain>
    </source>
</reference>
<protein>
    <recommendedName>
        <fullName evidence="4">PE domain-containing protein</fullName>
    </recommendedName>
</protein>
<dbReference type="Proteomes" id="UP000000844">
    <property type="component" value="Chromosome"/>
</dbReference>
<dbReference type="EMBL" id="CP001778">
    <property type="protein sequence ID" value="ADD42357.1"/>
    <property type="molecule type" value="Genomic_DNA"/>
</dbReference>
<evidence type="ECO:0008006" key="4">
    <source>
        <dbReference type="Google" id="ProtNLM"/>
    </source>
</evidence>
<evidence type="ECO:0000313" key="3">
    <source>
        <dbReference type="Proteomes" id="UP000000844"/>
    </source>
</evidence>
<dbReference type="KEGG" id="sna:Snas_2680"/>
<feature type="region of interest" description="Disordered" evidence="1">
    <location>
        <begin position="1"/>
        <end position="23"/>
    </location>
</feature>
<proteinExistence type="predicted"/>